<evidence type="ECO:0000256" key="7">
    <source>
        <dbReference type="ARBA" id="ARBA00023125"/>
    </source>
</evidence>
<reference evidence="14" key="1">
    <citation type="submission" date="2005-09" db="EMBL/GenBank/DDBJ databases">
        <title>Complete genome sequence of Clostridium kluyveri and comparative genomics of Clostridia species.</title>
        <authorList>
            <person name="Inui M."/>
            <person name="Nonaka H."/>
            <person name="Shinoda Y."/>
            <person name="Ikenaga Y."/>
            <person name="Abe M."/>
            <person name="Naito K."/>
            <person name="Vertes A.A."/>
            <person name="Yukawa H."/>
        </authorList>
    </citation>
    <scope>NUCLEOTIDE SEQUENCE [LARGE SCALE GENOMIC DNA]</scope>
    <source>
        <strain evidence="14">NBRC 12016</strain>
    </source>
</reference>
<name>B9E696_CLOK1</name>
<feature type="domain" description="HTH dtxR-type" evidence="12">
    <location>
        <begin position="26"/>
        <end position="87"/>
    </location>
</feature>
<evidence type="ECO:0000259" key="12">
    <source>
        <dbReference type="PROSITE" id="PS50944"/>
    </source>
</evidence>
<evidence type="ECO:0000256" key="2">
    <source>
        <dbReference type="ARBA" id="ARBA00007871"/>
    </source>
</evidence>
<dbReference type="Gene3D" id="1.10.10.10">
    <property type="entry name" value="Winged helix-like DNA-binding domain superfamily/Winged helix DNA-binding domain"/>
    <property type="match status" value="1"/>
</dbReference>
<keyword evidence="10" id="KW-0464">Manganese</keyword>
<evidence type="ECO:0000313" key="13">
    <source>
        <dbReference type="EMBL" id="BAH08021.1"/>
    </source>
</evidence>
<dbReference type="GO" id="GO:0003677">
    <property type="term" value="F:DNA binding"/>
    <property type="evidence" value="ECO:0007669"/>
    <property type="project" value="UniProtKB-KW"/>
</dbReference>
<dbReference type="GO" id="GO:0046914">
    <property type="term" value="F:transition metal ion binding"/>
    <property type="evidence" value="ECO:0007669"/>
    <property type="project" value="InterPro"/>
</dbReference>
<keyword evidence="7" id="KW-0238">DNA-binding</keyword>
<organism evidence="13 14">
    <name type="scientific">Clostridium kluyveri (strain NBRC 12016)</name>
    <dbReference type="NCBI Taxonomy" id="583346"/>
    <lineage>
        <taxon>Bacteria</taxon>
        <taxon>Bacillati</taxon>
        <taxon>Bacillota</taxon>
        <taxon>Clostridia</taxon>
        <taxon>Eubacteriales</taxon>
        <taxon>Clostridiaceae</taxon>
        <taxon>Clostridium</taxon>
    </lineage>
</organism>
<evidence type="ECO:0000256" key="10">
    <source>
        <dbReference type="ARBA" id="ARBA00023211"/>
    </source>
</evidence>
<evidence type="ECO:0000256" key="11">
    <source>
        <dbReference type="ARBA" id="ARBA00032593"/>
    </source>
</evidence>
<evidence type="ECO:0000256" key="3">
    <source>
        <dbReference type="ARBA" id="ARBA00011738"/>
    </source>
</evidence>
<dbReference type="InterPro" id="IPR022689">
    <property type="entry name" value="Iron_dep_repressor"/>
</dbReference>
<dbReference type="KEGG" id="ckr:CKR_2970"/>
<evidence type="ECO:0000256" key="4">
    <source>
        <dbReference type="ARBA" id="ARBA00022490"/>
    </source>
</evidence>
<dbReference type="GO" id="GO:0046983">
    <property type="term" value="F:protein dimerization activity"/>
    <property type="evidence" value="ECO:0007669"/>
    <property type="project" value="InterPro"/>
</dbReference>
<dbReference type="Pfam" id="PF01325">
    <property type="entry name" value="Fe_dep_repress"/>
    <property type="match status" value="1"/>
</dbReference>
<comment type="similarity">
    <text evidence="2">Belongs to the DtxR/MntR family.</text>
</comment>
<dbReference type="InterPro" id="IPR001367">
    <property type="entry name" value="Fe_dep_repressor"/>
</dbReference>
<dbReference type="EMBL" id="AP009049">
    <property type="protein sequence ID" value="BAH08021.1"/>
    <property type="molecule type" value="Genomic_DNA"/>
</dbReference>
<dbReference type="SMART" id="SM00529">
    <property type="entry name" value="HTH_DTXR"/>
    <property type="match status" value="1"/>
</dbReference>
<keyword evidence="6" id="KW-0805">Transcription regulation</keyword>
<comment type="subcellular location">
    <subcellularLocation>
        <location evidence="1">Cytoplasm</location>
    </subcellularLocation>
</comment>
<keyword evidence="4" id="KW-0963">Cytoplasm</keyword>
<evidence type="ECO:0000256" key="5">
    <source>
        <dbReference type="ARBA" id="ARBA00022491"/>
    </source>
</evidence>
<dbReference type="NCBIfam" id="NF003025">
    <property type="entry name" value="PRK03902.1"/>
    <property type="match status" value="1"/>
</dbReference>
<sequence length="165" mass="19232">MLFMDNNQSFHTVRGYEILEKEKNSLTHSMEDYLEMIYRCYIEEGYARINSLSELLNVKASSATKMVQKLTKLGFVNYEKYGIIQLTEKGIAVGVFLLNRHIIIEQFLNIIGVQKDILINVELMEHNITSNALTRIETLNNFFKNNPDILKKFTQYQKSTLPEKT</sequence>
<dbReference type="Pfam" id="PF02742">
    <property type="entry name" value="Fe_dep_repr_C"/>
    <property type="match status" value="1"/>
</dbReference>
<dbReference type="SUPFAM" id="SSF47979">
    <property type="entry name" value="Iron-dependent repressor protein, dimerization domain"/>
    <property type="match status" value="1"/>
</dbReference>
<evidence type="ECO:0000256" key="8">
    <source>
        <dbReference type="ARBA" id="ARBA00023159"/>
    </source>
</evidence>
<dbReference type="GO" id="GO:0003700">
    <property type="term" value="F:DNA-binding transcription factor activity"/>
    <property type="evidence" value="ECO:0007669"/>
    <property type="project" value="InterPro"/>
</dbReference>
<keyword evidence="8" id="KW-0010">Activator</keyword>
<dbReference type="HOGENOM" id="CLU_069532_3_0_9"/>
<dbReference type="Proteomes" id="UP000007969">
    <property type="component" value="Chromosome"/>
</dbReference>
<protein>
    <recommendedName>
        <fullName evidence="11">Manganese transport regulator</fullName>
    </recommendedName>
</protein>
<keyword evidence="5" id="KW-0678">Repressor</keyword>
<dbReference type="InterPro" id="IPR036388">
    <property type="entry name" value="WH-like_DNA-bd_sf"/>
</dbReference>
<dbReference type="PROSITE" id="PS50944">
    <property type="entry name" value="HTH_DTXR"/>
    <property type="match status" value="1"/>
</dbReference>
<evidence type="ECO:0000313" key="14">
    <source>
        <dbReference type="Proteomes" id="UP000007969"/>
    </source>
</evidence>
<dbReference type="PANTHER" id="PTHR33238:SF11">
    <property type="entry name" value="TRANSCRIPTIONAL REGULATOR MNTR"/>
    <property type="match status" value="1"/>
</dbReference>
<dbReference type="AlphaFoldDB" id="B9E696"/>
<proteinExistence type="inferred from homology"/>
<evidence type="ECO:0000256" key="6">
    <source>
        <dbReference type="ARBA" id="ARBA00023015"/>
    </source>
</evidence>
<comment type="subunit">
    <text evidence="3">Homodimer.</text>
</comment>
<dbReference type="PANTHER" id="PTHR33238">
    <property type="entry name" value="IRON (METAL) DEPENDENT REPRESSOR, DTXR FAMILY"/>
    <property type="match status" value="1"/>
</dbReference>
<dbReference type="InterPro" id="IPR036390">
    <property type="entry name" value="WH_DNA-bd_sf"/>
</dbReference>
<evidence type="ECO:0000256" key="9">
    <source>
        <dbReference type="ARBA" id="ARBA00023163"/>
    </source>
</evidence>
<dbReference type="InterPro" id="IPR050536">
    <property type="entry name" value="DtxR_MntR_Metal-Reg"/>
</dbReference>
<dbReference type="GO" id="GO:0005737">
    <property type="term" value="C:cytoplasm"/>
    <property type="evidence" value="ECO:0007669"/>
    <property type="project" value="UniProtKB-SubCell"/>
</dbReference>
<evidence type="ECO:0000256" key="1">
    <source>
        <dbReference type="ARBA" id="ARBA00004496"/>
    </source>
</evidence>
<dbReference type="InterPro" id="IPR022687">
    <property type="entry name" value="HTH_DTXR"/>
</dbReference>
<dbReference type="SUPFAM" id="SSF46785">
    <property type="entry name" value="Winged helix' DNA-binding domain"/>
    <property type="match status" value="1"/>
</dbReference>
<accession>B9E696</accession>
<dbReference type="Gene3D" id="1.10.60.10">
    <property type="entry name" value="Iron dependent repressor, metal binding and dimerisation domain"/>
    <property type="match status" value="1"/>
</dbReference>
<keyword evidence="9" id="KW-0804">Transcription</keyword>
<gene>
    <name evidence="13" type="ordered locus">CKR_2970</name>
</gene>
<dbReference type="InterPro" id="IPR036421">
    <property type="entry name" value="Fe_dep_repressor_sf"/>
</dbReference>